<sequence>MTHQNHFNKRANENKNKNKNKNNNNVSVRSRTSSLSNKKSKIKQDKEVQKHLQKNFSANSISEFSSLPENLIFLGKTIAKYSFRKPQVFNQNEAISY</sequence>
<gene>
    <name evidence="2" type="ORF">M0811_14492</name>
</gene>
<evidence type="ECO:0000313" key="2">
    <source>
        <dbReference type="EMBL" id="KAJ5079472.1"/>
    </source>
</evidence>
<feature type="compositionally biased region" description="Polar residues" evidence="1">
    <location>
        <begin position="26"/>
        <end position="37"/>
    </location>
</feature>
<proteinExistence type="predicted"/>
<reference evidence="2" key="1">
    <citation type="submission" date="2022-10" db="EMBL/GenBank/DDBJ databases">
        <title>Novel sulphate-reducing endosymbionts in the free-living metamonad Anaeramoeba.</title>
        <authorList>
            <person name="Jerlstrom-Hultqvist J."/>
            <person name="Cepicka I."/>
            <person name="Gallot-Lavallee L."/>
            <person name="Salas-Leiva D."/>
            <person name="Curtis B.A."/>
            <person name="Zahonova K."/>
            <person name="Pipaliya S."/>
            <person name="Dacks J."/>
            <person name="Roger A.J."/>
        </authorList>
    </citation>
    <scope>NUCLEOTIDE SEQUENCE</scope>
    <source>
        <strain evidence="2">BMAN</strain>
    </source>
</reference>
<evidence type="ECO:0000256" key="1">
    <source>
        <dbReference type="SAM" id="MobiDB-lite"/>
    </source>
</evidence>
<dbReference type="Proteomes" id="UP001149090">
    <property type="component" value="Unassembled WGS sequence"/>
</dbReference>
<name>A0A9Q0LUX1_ANAIG</name>
<dbReference type="EMBL" id="JAPDFW010000032">
    <property type="protein sequence ID" value="KAJ5079472.1"/>
    <property type="molecule type" value="Genomic_DNA"/>
</dbReference>
<accession>A0A9Q0LUX1</accession>
<protein>
    <submittedName>
        <fullName evidence="2">Uncharacterized protein</fullName>
    </submittedName>
</protein>
<dbReference type="AlphaFoldDB" id="A0A9Q0LUX1"/>
<organism evidence="2 3">
    <name type="scientific">Anaeramoeba ignava</name>
    <name type="common">Anaerobic marine amoeba</name>
    <dbReference type="NCBI Taxonomy" id="1746090"/>
    <lineage>
        <taxon>Eukaryota</taxon>
        <taxon>Metamonada</taxon>
        <taxon>Anaeramoebidae</taxon>
        <taxon>Anaeramoeba</taxon>
    </lineage>
</organism>
<keyword evidence="3" id="KW-1185">Reference proteome</keyword>
<feature type="region of interest" description="Disordered" evidence="1">
    <location>
        <begin position="1"/>
        <end position="51"/>
    </location>
</feature>
<evidence type="ECO:0000313" key="3">
    <source>
        <dbReference type="Proteomes" id="UP001149090"/>
    </source>
</evidence>
<comment type="caution">
    <text evidence="2">The sequence shown here is derived from an EMBL/GenBank/DDBJ whole genome shotgun (WGS) entry which is preliminary data.</text>
</comment>